<sequence>MSKNTQRPTDSFSGDDINTSANPQFDHVLQARLSRRNILRGSIGMAGMGLIGAAGLAGCASSAPMTPVAKALTSLGFKPVAKGMTDAVIVPEGYSAQVIYALGDPLSANVPAFKNDGTDEHFDQRAGDHHDGMEWFGLDEQGKPSRHGATRGLIAMNHEATTDEKLSSFFIHANGGTATLPRPTAEVDKELMIHGLSVVEMRKQGDRWAYNPASGYNRRVTTMSEAAIHGPARGSEHLVTRFSSDASKVRGTLNNCGAGPTPWGTYVSGEENWFGYFHRDAKDDTARKGDKQVQALNRYGRKAGAASRHGWESAGQADQYARWNNSATGASAKDDYRNEMNTFGYIVELDPYDKAQVLRKRSALGRMGHENVTFSPVEPGKPVVAYMGDDSRGEYMYKFVSDALWDAADASNRLAAGDKYLDKGTLYVARFKEDGTGEWIELSMKNPKIAGHAAFQFTSEADVAIFTRLAADAVGATKMDRPEWGGVNPRNGEIYFTLTNNSKRTAETTDAANPRYYTDKKGSKEQKGNVNGHIMRMAQAQPADVNFRWDIYLFASEAGADRSTVNLSNLTDENDLSSPDGLVFSKATGICWIETDDGAYTDTTNCMLLAALPGQLGDGDAKALKYGDKTVTTYAGKPQTPATLKRFLVGPKGAEITGICETPDGKALFINIQHPGENTAMADVGNPANYESQWPANIGYGAGKRPRSATIVITKNDGGLIGA</sequence>
<dbReference type="PANTHER" id="PTHR35399:SF2">
    <property type="entry name" value="DUF839 DOMAIN-CONTAINING PROTEIN"/>
    <property type="match status" value="1"/>
</dbReference>
<keyword evidence="5" id="KW-1185">Reference proteome</keyword>
<keyword evidence="2" id="KW-0472">Membrane</keyword>
<dbReference type="KEGG" id="hyl:LPB072_14430"/>
<reference evidence="3 6" key="2">
    <citation type="submission" date="2016-10" db="EMBL/GenBank/DDBJ databases">
        <title>Hydorgenophaga sp. LPB0072 isolated from gastropod.</title>
        <authorList>
            <person name="Kim E."/>
            <person name="Yi H."/>
        </authorList>
    </citation>
    <scope>NUCLEOTIDE SEQUENCE [LARGE SCALE GENOMIC DNA]</scope>
    <source>
        <strain evidence="3 6">LPB0072</strain>
    </source>
</reference>
<evidence type="ECO:0000256" key="1">
    <source>
        <dbReference type="SAM" id="MobiDB-lite"/>
    </source>
</evidence>
<evidence type="ECO:0000256" key="2">
    <source>
        <dbReference type="SAM" id="Phobius"/>
    </source>
</evidence>
<dbReference type="Proteomes" id="UP000185680">
    <property type="component" value="Chromosome"/>
</dbReference>
<organism evidence="3 6">
    <name type="scientific">Hydrogenophaga crassostreae</name>
    <dbReference type="NCBI Taxonomy" id="1763535"/>
    <lineage>
        <taxon>Bacteria</taxon>
        <taxon>Pseudomonadati</taxon>
        <taxon>Pseudomonadota</taxon>
        <taxon>Betaproteobacteria</taxon>
        <taxon>Burkholderiales</taxon>
        <taxon>Comamonadaceae</taxon>
        <taxon>Hydrogenophaga</taxon>
    </lineage>
</organism>
<dbReference type="RefSeq" id="WP_066084484.1">
    <property type="nucleotide sequence ID" value="NZ_CP017476.1"/>
</dbReference>
<dbReference type="Proteomes" id="UP000185657">
    <property type="component" value="Unassembled WGS sequence"/>
</dbReference>
<accession>A0A170AKK7</accession>
<protein>
    <submittedName>
        <fullName evidence="3">Phosphatase</fullName>
    </submittedName>
</protein>
<dbReference type="PANTHER" id="PTHR35399">
    <property type="entry name" value="SLR8030 PROTEIN"/>
    <property type="match status" value="1"/>
</dbReference>
<reference evidence="4 5" key="1">
    <citation type="submission" date="2016-02" db="EMBL/GenBank/DDBJ databases">
        <title>Draft genome sequence of Hydrogenophaga sp. LPB0072.</title>
        <authorList>
            <person name="Shin S.-K."/>
            <person name="Yi H."/>
        </authorList>
    </citation>
    <scope>NUCLEOTIDE SEQUENCE [LARGE SCALE GENOMIC DNA]</scope>
    <source>
        <strain evidence="4 5">LPB0072</strain>
    </source>
</reference>
<dbReference type="InterPro" id="IPR006311">
    <property type="entry name" value="TAT_signal"/>
</dbReference>
<dbReference type="EMBL" id="CP017476">
    <property type="protein sequence ID" value="AOW13860.1"/>
    <property type="molecule type" value="Genomic_DNA"/>
</dbReference>
<gene>
    <name evidence="3" type="ORF">LPB072_14430</name>
    <name evidence="4" type="ORF">LPB72_01385</name>
</gene>
<feature type="region of interest" description="Disordered" evidence="1">
    <location>
        <begin position="507"/>
        <end position="527"/>
    </location>
</feature>
<evidence type="ECO:0000313" key="3">
    <source>
        <dbReference type="EMBL" id="AOW13860.1"/>
    </source>
</evidence>
<dbReference type="EMBL" id="LVWD01000001">
    <property type="protein sequence ID" value="OAD44179.1"/>
    <property type="molecule type" value="Genomic_DNA"/>
</dbReference>
<keyword evidence="2" id="KW-1133">Transmembrane helix</keyword>
<evidence type="ECO:0000313" key="5">
    <source>
        <dbReference type="Proteomes" id="UP000185657"/>
    </source>
</evidence>
<evidence type="ECO:0000313" key="6">
    <source>
        <dbReference type="Proteomes" id="UP000185680"/>
    </source>
</evidence>
<dbReference type="AlphaFoldDB" id="A0A170AKK7"/>
<proteinExistence type="predicted"/>
<dbReference type="InterPro" id="IPR008557">
    <property type="entry name" value="PhoX"/>
</dbReference>
<dbReference type="STRING" id="1763535.LPB072_14430"/>
<feature type="transmembrane region" description="Helical" evidence="2">
    <location>
        <begin position="38"/>
        <end position="58"/>
    </location>
</feature>
<dbReference type="PROSITE" id="PS51318">
    <property type="entry name" value="TAT"/>
    <property type="match status" value="1"/>
</dbReference>
<dbReference type="OrthoDB" id="9801383at2"/>
<evidence type="ECO:0000313" key="4">
    <source>
        <dbReference type="EMBL" id="OAD44179.1"/>
    </source>
</evidence>
<name>A0A170AKK7_9BURK</name>
<keyword evidence="2" id="KW-0812">Transmembrane</keyword>
<dbReference type="Pfam" id="PF05787">
    <property type="entry name" value="PhoX"/>
    <property type="match status" value="1"/>
</dbReference>
<feature type="compositionally biased region" description="Basic and acidic residues" evidence="1">
    <location>
        <begin position="517"/>
        <end position="527"/>
    </location>
</feature>